<dbReference type="AlphaFoldDB" id="A0A940XUK9"/>
<evidence type="ECO:0000313" key="4">
    <source>
        <dbReference type="Proteomes" id="UP000677413"/>
    </source>
</evidence>
<sequence length="169" mass="17652">MCTATTSGVWRTVPCLGVDEFAVCRGRTYATILVDMSTRRPVDVLADRTAHTFAAWLREHPEVWVACRAMHRSTNGSNAATACEPLPVNSISAAAPSCASPGPPMSANFSARQPTARAWSTTTGFTCITAGWRAAPTLPHSLGRSSNSVTAETSTPSAATCGPTAPGRS</sequence>
<dbReference type="InterPro" id="IPR047951">
    <property type="entry name" value="Transpos_ISL3"/>
</dbReference>
<evidence type="ECO:0000259" key="2">
    <source>
        <dbReference type="Pfam" id="PF01610"/>
    </source>
</evidence>
<name>A0A940XUK9_9ACTN</name>
<dbReference type="PANTHER" id="PTHR33498">
    <property type="entry name" value="TRANSPOSASE FOR INSERTION SEQUENCE ELEMENT IS1557"/>
    <property type="match status" value="1"/>
</dbReference>
<dbReference type="EMBL" id="JAGPYQ010000001">
    <property type="protein sequence ID" value="MBQ0850456.1"/>
    <property type="molecule type" value="Genomic_DNA"/>
</dbReference>
<organism evidence="3 4">
    <name type="scientific">Streptomyces liliiviolaceus</name>
    <dbReference type="NCBI Taxonomy" id="2823109"/>
    <lineage>
        <taxon>Bacteria</taxon>
        <taxon>Bacillati</taxon>
        <taxon>Actinomycetota</taxon>
        <taxon>Actinomycetes</taxon>
        <taxon>Kitasatosporales</taxon>
        <taxon>Streptomycetaceae</taxon>
        <taxon>Streptomyces</taxon>
    </lineage>
</organism>
<keyword evidence="4" id="KW-1185">Reference proteome</keyword>
<dbReference type="Pfam" id="PF01610">
    <property type="entry name" value="DDE_Tnp_ISL3"/>
    <property type="match status" value="1"/>
</dbReference>
<proteinExistence type="predicted"/>
<evidence type="ECO:0000256" key="1">
    <source>
        <dbReference type="SAM" id="MobiDB-lite"/>
    </source>
</evidence>
<dbReference type="Proteomes" id="UP000677413">
    <property type="component" value="Unassembled WGS sequence"/>
</dbReference>
<protein>
    <submittedName>
        <fullName evidence="3">Transposase</fullName>
    </submittedName>
</protein>
<feature type="region of interest" description="Disordered" evidence="1">
    <location>
        <begin position="139"/>
        <end position="169"/>
    </location>
</feature>
<gene>
    <name evidence="3" type="ORF">J8N05_19945</name>
</gene>
<dbReference type="InterPro" id="IPR002560">
    <property type="entry name" value="Transposase_DDE"/>
</dbReference>
<feature type="domain" description="Transposase IS204/IS1001/IS1096/IS1165 DDE" evidence="2">
    <location>
        <begin position="16"/>
        <end position="61"/>
    </location>
</feature>
<comment type="caution">
    <text evidence="3">The sequence shown here is derived from an EMBL/GenBank/DDBJ whole genome shotgun (WGS) entry which is preliminary data.</text>
</comment>
<feature type="compositionally biased region" description="Polar residues" evidence="1">
    <location>
        <begin position="143"/>
        <end position="158"/>
    </location>
</feature>
<accession>A0A940XUK9</accession>
<reference evidence="3 4" key="1">
    <citation type="submission" date="2021-04" db="EMBL/GenBank/DDBJ databases">
        <authorList>
            <person name="Tang X."/>
            <person name="Zhou X."/>
            <person name="Chen X."/>
            <person name="Cernava T."/>
            <person name="Zhang C."/>
        </authorList>
    </citation>
    <scope>NUCLEOTIDE SEQUENCE [LARGE SCALE GENOMIC DNA]</scope>
    <source>
        <strain evidence="3 4">BH-SS-21</strain>
    </source>
</reference>
<dbReference type="PANTHER" id="PTHR33498:SF1">
    <property type="entry name" value="TRANSPOSASE FOR INSERTION SEQUENCE ELEMENT IS1557"/>
    <property type="match status" value="1"/>
</dbReference>
<evidence type="ECO:0000313" key="3">
    <source>
        <dbReference type="EMBL" id="MBQ0850456.1"/>
    </source>
</evidence>